<protein>
    <submittedName>
        <fullName evidence="13">Metalloprotease</fullName>
        <ecNumber evidence="13">3.4.24.-</ecNumber>
    </submittedName>
</protein>
<dbReference type="Pfam" id="PF02163">
    <property type="entry name" value="Peptidase_M50"/>
    <property type="match status" value="1"/>
</dbReference>
<evidence type="ECO:0000256" key="9">
    <source>
        <dbReference type="ARBA" id="ARBA00023049"/>
    </source>
</evidence>
<dbReference type="SUPFAM" id="SSF50156">
    <property type="entry name" value="PDZ domain-like"/>
    <property type="match status" value="1"/>
</dbReference>
<evidence type="ECO:0000256" key="11">
    <source>
        <dbReference type="SAM" id="Phobius"/>
    </source>
</evidence>
<evidence type="ECO:0000256" key="6">
    <source>
        <dbReference type="ARBA" id="ARBA00022801"/>
    </source>
</evidence>
<evidence type="ECO:0000256" key="10">
    <source>
        <dbReference type="ARBA" id="ARBA00023136"/>
    </source>
</evidence>
<dbReference type="InterPro" id="IPR004387">
    <property type="entry name" value="Pept_M50_Zn"/>
</dbReference>
<proteinExistence type="inferred from homology"/>
<comment type="similarity">
    <text evidence="3">Belongs to the peptidase M50B family.</text>
</comment>
<keyword evidence="14" id="KW-1185">Reference proteome</keyword>
<evidence type="ECO:0000256" key="8">
    <source>
        <dbReference type="ARBA" id="ARBA00022989"/>
    </source>
</evidence>
<dbReference type="GO" id="GO:0016020">
    <property type="term" value="C:membrane"/>
    <property type="evidence" value="ECO:0007669"/>
    <property type="project" value="UniProtKB-SubCell"/>
</dbReference>
<comment type="cofactor">
    <cofactor evidence="1">
        <name>Zn(2+)</name>
        <dbReference type="ChEBI" id="CHEBI:29105"/>
    </cofactor>
</comment>
<keyword evidence="4 13" id="KW-0645">Protease</keyword>
<feature type="transmembrane region" description="Helical" evidence="11">
    <location>
        <begin position="280"/>
        <end position="300"/>
    </location>
</feature>
<evidence type="ECO:0000313" key="13">
    <source>
        <dbReference type="EMBL" id="STY28389.1"/>
    </source>
</evidence>
<dbReference type="PANTHER" id="PTHR42837:SF2">
    <property type="entry name" value="MEMBRANE METALLOPROTEASE ARASP2, CHLOROPLASTIC-RELATED"/>
    <property type="match status" value="1"/>
</dbReference>
<feature type="transmembrane region" description="Helical" evidence="11">
    <location>
        <begin position="330"/>
        <end position="348"/>
    </location>
</feature>
<evidence type="ECO:0000313" key="14">
    <source>
        <dbReference type="Proteomes" id="UP000255297"/>
    </source>
</evidence>
<dbReference type="STRING" id="1122170.GCA_000701265_02117"/>
<gene>
    <name evidence="13" type="primary">mmpA</name>
    <name evidence="13" type="ORF">NCTC11532_00560</name>
</gene>
<evidence type="ECO:0000256" key="1">
    <source>
        <dbReference type="ARBA" id="ARBA00001947"/>
    </source>
</evidence>
<dbReference type="GO" id="GO:0004222">
    <property type="term" value="F:metalloendopeptidase activity"/>
    <property type="evidence" value="ECO:0007669"/>
    <property type="project" value="InterPro"/>
</dbReference>
<keyword evidence="5 11" id="KW-0812">Transmembrane</keyword>
<keyword evidence="9 13" id="KW-0482">Metalloprotease</keyword>
<dbReference type="Gene3D" id="2.30.42.10">
    <property type="match status" value="1"/>
</dbReference>
<evidence type="ECO:0000256" key="2">
    <source>
        <dbReference type="ARBA" id="ARBA00004141"/>
    </source>
</evidence>
<dbReference type="CDD" id="cd06163">
    <property type="entry name" value="S2P-M50_PDZ_RseP-like"/>
    <property type="match status" value="1"/>
</dbReference>
<organism evidence="13 14">
    <name type="scientific">Legionella wadsworthii</name>
    <dbReference type="NCBI Taxonomy" id="28088"/>
    <lineage>
        <taxon>Bacteria</taxon>
        <taxon>Pseudomonadati</taxon>
        <taxon>Pseudomonadota</taxon>
        <taxon>Gammaproteobacteria</taxon>
        <taxon>Legionellales</taxon>
        <taxon>Legionellaceae</taxon>
        <taxon>Legionella</taxon>
    </lineage>
</organism>
<feature type="transmembrane region" description="Helical" evidence="11">
    <location>
        <begin position="95"/>
        <end position="119"/>
    </location>
</feature>
<dbReference type="GO" id="GO:0006508">
    <property type="term" value="P:proteolysis"/>
    <property type="evidence" value="ECO:0007669"/>
    <property type="project" value="UniProtKB-KW"/>
</dbReference>
<dbReference type="OrthoDB" id="9782003at2"/>
<dbReference type="RefSeq" id="WP_031562600.1">
    <property type="nucleotide sequence ID" value="NZ_CAAAIS010000002.1"/>
</dbReference>
<keyword evidence="6 13" id="KW-0378">Hydrolase</keyword>
<name>A0A378LRE3_9GAMM</name>
<keyword evidence="8 11" id="KW-1133">Transmembrane helix</keyword>
<keyword evidence="10 11" id="KW-0472">Membrane</keyword>
<evidence type="ECO:0000256" key="5">
    <source>
        <dbReference type="ARBA" id="ARBA00022692"/>
    </source>
</evidence>
<sequence length="354" mass="38662">MLLAIIAIILTVILVVGIHEGGHAIVARFFGVKIKKISIGFGKPLLHWKSRSGCEWVWAFFPLGGYVQLENTRISPVKPAQYSICFDKKPVWQRILILLAGAVANLITAWLAFVLVYSIGLSYTLPQIKEVQPNSTAAQAGILPGDQFVSIGNSPTPTWSDVGMRLIILWGKKDIPVTLLRADGKESKGMLDLSHEQFHGVKGSLLTQLGMKPDLNATKSILRASSFMDAIHRANSFIVNMIYFFIMILKQLLTAVIPFSVLLGPIGIFAASVASLTQGVVVFLFFIASLSLAVAVVNLFPVPGLDGGSIVYAIIEKIRGKAVSVPMELLLHRLVVIVFCVLLVHLLMNDLQRL</sequence>
<dbReference type="Proteomes" id="UP000255297">
    <property type="component" value="Unassembled WGS sequence"/>
</dbReference>
<evidence type="ECO:0000256" key="3">
    <source>
        <dbReference type="ARBA" id="ARBA00007931"/>
    </source>
</evidence>
<feature type="domain" description="Peptidase M50" evidence="12">
    <location>
        <begin position="8"/>
        <end position="340"/>
    </location>
</feature>
<dbReference type="InterPro" id="IPR008915">
    <property type="entry name" value="Peptidase_M50"/>
</dbReference>
<evidence type="ECO:0000256" key="4">
    <source>
        <dbReference type="ARBA" id="ARBA00022670"/>
    </source>
</evidence>
<evidence type="ECO:0000259" key="12">
    <source>
        <dbReference type="Pfam" id="PF02163"/>
    </source>
</evidence>
<accession>A0A378LRE3</accession>
<dbReference type="AlphaFoldDB" id="A0A378LRE3"/>
<dbReference type="EC" id="3.4.24.-" evidence="13"/>
<dbReference type="PANTHER" id="PTHR42837">
    <property type="entry name" value="REGULATOR OF SIGMA-E PROTEASE RSEP"/>
    <property type="match status" value="1"/>
</dbReference>
<comment type="subcellular location">
    <subcellularLocation>
        <location evidence="2">Membrane</location>
        <topology evidence="2">Multi-pass membrane protein</topology>
    </subcellularLocation>
</comment>
<reference evidence="13 14" key="1">
    <citation type="submission" date="2018-06" db="EMBL/GenBank/DDBJ databases">
        <authorList>
            <consortium name="Pathogen Informatics"/>
            <person name="Doyle S."/>
        </authorList>
    </citation>
    <scope>NUCLEOTIDE SEQUENCE [LARGE SCALE GENOMIC DNA]</scope>
    <source>
        <strain evidence="13 14">NCTC11532</strain>
    </source>
</reference>
<feature type="transmembrane region" description="Helical" evidence="11">
    <location>
        <begin position="255"/>
        <end position="273"/>
    </location>
</feature>
<keyword evidence="7" id="KW-0862">Zinc</keyword>
<dbReference type="EMBL" id="UGPB01000001">
    <property type="protein sequence ID" value="STY28389.1"/>
    <property type="molecule type" value="Genomic_DNA"/>
</dbReference>
<evidence type="ECO:0000256" key="7">
    <source>
        <dbReference type="ARBA" id="ARBA00022833"/>
    </source>
</evidence>
<dbReference type="InterPro" id="IPR036034">
    <property type="entry name" value="PDZ_sf"/>
</dbReference>